<sequence length="132" mass="14649">MEVADLDLSHLSLLTFENELGFVEGGPPPALPPNRNQNIRCFVFADNWSYPSMVGRGTLRKQSSGSVERTHQFCDPEGCTYQSSDPEGYTYQSSDPEGYTYQSSNPEGCTYQSSDPEGCTYQSSDPEGYTYP</sequence>
<dbReference type="EMBL" id="SSTE01014625">
    <property type="protein sequence ID" value="KAA0045278.1"/>
    <property type="molecule type" value="Genomic_DNA"/>
</dbReference>
<comment type="caution">
    <text evidence="2">The sequence shown here is derived from an EMBL/GenBank/DDBJ whole genome shotgun (WGS) entry which is preliminary data.</text>
</comment>
<dbReference type="AlphaFoldDB" id="A0A5A7TQY8"/>
<name>A0A5A7TQY8_CUCMM</name>
<dbReference type="Proteomes" id="UP000321393">
    <property type="component" value="Unassembled WGS sequence"/>
</dbReference>
<feature type="region of interest" description="Disordered" evidence="1">
    <location>
        <begin position="75"/>
        <end position="132"/>
    </location>
</feature>
<dbReference type="OrthoDB" id="10045277at2759"/>
<organism evidence="2 3">
    <name type="scientific">Cucumis melo var. makuwa</name>
    <name type="common">Oriental melon</name>
    <dbReference type="NCBI Taxonomy" id="1194695"/>
    <lineage>
        <taxon>Eukaryota</taxon>
        <taxon>Viridiplantae</taxon>
        <taxon>Streptophyta</taxon>
        <taxon>Embryophyta</taxon>
        <taxon>Tracheophyta</taxon>
        <taxon>Spermatophyta</taxon>
        <taxon>Magnoliopsida</taxon>
        <taxon>eudicotyledons</taxon>
        <taxon>Gunneridae</taxon>
        <taxon>Pentapetalae</taxon>
        <taxon>rosids</taxon>
        <taxon>fabids</taxon>
        <taxon>Cucurbitales</taxon>
        <taxon>Cucurbitaceae</taxon>
        <taxon>Benincaseae</taxon>
        <taxon>Cucumis</taxon>
    </lineage>
</organism>
<reference evidence="2 3" key="1">
    <citation type="submission" date="2019-08" db="EMBL/GenBank/DDBJ databases">
        <title>Draft genome sequences of two oriental melons (Cucumis melo L. var makuwa).</title>
        <authorList>
            <person name="Kwon S.-Y."/>
        </authorList>
    </citation>
    <scope>NUCLEOTIDE SEQUENCE [LARGE SCALE GENOMIC DNA]</scope>
    <source>
        <strain evidence="3">cv. SW 3</strain>
        <tissue evidence="2">Leaf</tissue>
    </source>
</reference>
<feature type="compositionally biased region" description="Polar residues" evidence="1">
    <location>
        <begin position="80"/>
        <end position="125"/>
    </location>
</feature>
<evidence type="ECO:0000256" key="1">
    <source>
        <dbReference type="SAM" id="MobiDB-lite"/>
    </source>
</evidence>
<gene>
    <name evidence="2" type="ORF">E6C27_scaffold316G00300</name>
</gene>
<evidence type="ECO:0000313" key="2">
    <source>
        <dbReference type="EMBL" id="KAA0045278.1"/>
    </source>
</evidence>
<proteinExistence type="predicted"/>
<accession>A0A5A7TQY8</accession>
<protein>
    <submittedName>
        <fullName evidence="2">NBS-LRR type resistance protein</fullName>
    </submittedName>
</protein>
<evidence type="ECO:0000313" key="3">
    <source>
        <dbReference type="Proteomes" id="UP000321393"/>
    </source>
</evidence>